<reference evidence="2 3" key="1">
    <citation type="submission" date="2020-08" db="EMBL/GenBank/DDBJ databases">
        <title>Plant Genome Project.</title>
        <authorList>
            <person name="Zhang R.-G."/>
        </authorList>
    </citation>
    <scope>NUCLEOTIDE SEQUENCE [LARGE SCALE GENOMIC DNA]</scope>
    <source>
        <tissue evidence="2">Rhizome</tissue>
    </source>
</reference>
<evidence type="ECO:0000256" key="1">
    <source>
        <dbReference type="SAM" id="MobiDB-lite"/>
    </source>
</evidence>
<sequence>MYIYISTNLKRQGKDAGDGVYPKSPVLELDLLGNPQALGGHQNAHKHERNLAKRGAAGPRLDVQVRSVIHKPYGASAASAAAGGLLYRRHNGYLSFYAAAFPAEDIQTRSQVSPQITLA</sequence>
<feature type="region of interest" description="Disordered" evidence="1">
    <location>
        <begin position="37"/>
        <end position="57"/>
    </location>
</feature>
<name>A0A8J5F0G7_ZINOF</name>
<gene>
    <name evidence="2" type="ORF">ZIOFF_062217</name>
</gene>
<dbReference type="EMBL" id="JACMSC010000017">
    <property type="protein sequence ID" value="KAG6478773.1"/>
    <property type="molecule type" value="Genomic_DNA"/>
</dbReference>
<protein>
    <submittedName>
        <fullName evidence="2">Uncharacterized protein</fullName>
    </submittedName>
</protein>
<evidence type="ECO:0000313" key="2">
    <source>
        <dbReference type="EMBL" id="KAG6478773.1"/>
    </source>
</evidence>
<evidence type="ECO:0000313" key="3">
    <source>
        <dbReference type="Proteomes" id="UP000734854"/>
    </source>
</evidence>
<accession>A0A8J5F0G7</accession>
<keyword evidence="3" id="KW-1185">Reference proteome</keyword>
<organism evidence="2 3">
    <name type="scientific">Zingiber officinale</name>
    <name type="common">Ginger</name>
    <name type="synonym">Amomum zingiber</name>
    <dbReference type="NCBI Taxonomy" id="94328"/>
    <lineage>
        <taxon>Eukaryota</taxon>
        <taxon>Viridiplantae</taxon>
        <taxon>Streptophyta</taxon>
        <taxon>Embryophyta</taxon>
        <taxon>Tracheophyta</taxon>
        <taxon>Spermatophyta</taxon>
        <taxon>Magnoliopsida</taxon>
        <taxon>Liliopsida</taxon>
        <taxon>Zingiberales</taxon>
        <taxon>Zingiberaceae</taxon>
        <taxon>Zingiber</taxon>
    </lineage>
</organism>
<proteinExistence type="predicted"/>
<dbReference type="Proteomes" id="UP000734854">
    <property type="component" value="Unassembled WGS sequence"/>
</dbReference>
<comment type="caution">
    <text evidence="2">The sequence shown here is derived from an EMBL/GenBank/DDBJ whole genome shotgun (WGS) entry which is preliminary data.</text>
</comment>
<dbReference type="AlphaFoldDB" id="A0A8J5F0G7"/>